<dbReference type="EMBL" id="JAFBFC010000003">
    <property type="protein sequence ID" value="MBM7703038.1"/>
    <property type="molecule type" value="Genomic_DNA"/>
</dbReference>
<sequence>MKDEKWVRAITILVFILFVSFITANNVSSNHNHIEVIETFKEVNEEDCK</sequence>
<reference evidence="2 3" key="1">
    <citation type="submission" date="2021-01" db="EMBL/GenBank/DDBJ databases">
        <title>Genomic Encyclopedia of Type Strains, Phase IV (KMG-IV): sequencing the most valuable type-strain genomes for metagenomic binning, comparative biology and taxonomic classification.</title>
        <authorList>
            <person name="Goeker M."/>
        </authorList>
    </citation>
    <scope>NUCLEOTIDE SEQUENCE [LARGE SCALE GENOMIC DNA]</scope>
    <source>
        <strain evidence="2 3">DSM 104297</strain>
    </source>
</reference>
<evidence type="ECO:0000313" key="3">
    <source>
        <dbReference type="Proteomes" id="UP000809829"/>
    </source>
</evidence>
<evidence type="ECO:0000313" key="2">
    <source>
        <dbReference type="EMBL" id="MBM7703038.1"/>
    </source>
</evidence>
<gene>
    <name evidence="2" type="ORF">JOC83_001885</name>
</gene>
<feature type="transmembrane region" description="Helical" evidence="1">
    <location>
        <begin position="6"/>
        <end position="24"/>
    </location>
</feature>
<dbReference type="Proteomes" id="UP000809829">
    <property type="component" value="Unassembled WGS sequence"/>
</dbReference>
<keyword evidence="1" id="KW-0812">Transmembrane</keyword>
<organism evidence="2 3">
    <name type="scientific">Priestia iocasae</name>
    <dbReference type="NCBI Taxonomy" id="2291674"/>
    <lineage>
        <taxon>Bacteria</taxon>
        <taxon>Bacillati</taxon>
        <taxon>Bacillota</taxon>
        <taxon>Bacilli</taxon>
        <taxon>Bacillales</taxon>
        <taxon>Bacillaceae</taxon>
        <taxon>Priestia</taxon>
    </lineage>
</organism>
<evidence type="ECO:0000256" key="1">
    <source>
        <dbReference type="SAM" id="Phobius"/>
    </source>
</evidence>
<proteinExistence type="predicted"/>
<keyword evidence="1" id="KW-1133">Transmembrane helix</keyword>
<keyword evidence="3" id="KW-1185">Reference proteome</keyword>
<dbReference type="RefSeq" id="WP_205186505.1">
    <property type="nucleotide sequence ID" value="NZ_JAFBFC010000003.1"/>
</dbReference>
<name>A0ABS2QV10_9BACI</name>
<comment type="caution">
    <text evidence="2">The sequence shown here is derived from an EMBL/GenBank/DDBJ whole genome shotgun (WGS) entry which is preliminary data.</text>
</comment>
<protein>
    <submittedName>
        <fullName evidence="2">Thioredoxin-related protein</fullName>
    </submittedName>
</protein>
<accession>A0ABS2QV10</accession>
<keyword evidence="1" id="KW-0472">Membrane</keyword>